<protein>
    <submittedName>
        <fullName evidence="6">Protein misato-like protein 1</fullName>
    </submittedName>
</protein>
<name>A0A5N5SQB5_9CRUS</name>
<dbReference type="InterPro" id="IPR029209">
    <property type="entry name" value="DML1/Misato_tubulin"/>
</dbReference>
<proteinExistence type="inferred from homology"/>
<dbReference type="OrthoDB" id="271881at2759"/>
<evidence type="ECO:0000259" key="5">
    <source>
        <dbReference type="Pfam" id="PF14881"/>
    </source>
</evidence>
<dbReference type="CDD" id="cd06060">
    <property type="entry name" value="misato"/>
    <property type="match status" value="1"/>
</dbReference>
<comment type="similarity">
    <text evidence="2">Belongs to the misato family.</text>
</comment>
<dbReference type="Pfam" id="PF10644">
    <property type="entry name" value="Misat_Tub_SegII"/>
    <property type="match status" value="1"/>
</dbReference>
<evidence type="ECO:0000313" key="6">
    <source>
        <dbReference type="EMBL" id="KAB7496177.1"/>
    </source>
</evidence>
<dbReference type="EMBL" id="SEYY01021665">
    <property type="protein sequence ID" value="KAB7496177.1"/>
    <property type="molecule type" value="Genomic_DNA"/>
</dbReference>
<dbReference type="InterPro" id="IPR049942">
    <property type="entry name" value="DML1/Misato"/>
</dbReference>
<sequence length="587" mass="67014">MDSYIREIITLQIGHYSNFIGSHWLNLQEASFVYNESQPTDINHDYLFREGKLFNNEILYTPRLLIIDAKGSLCSLPQAGMLYEPPLVNVSSSQALWSGNVHVVNQIPEEKNEYQRYLQMQDAKYVENLDEDKDVCSDESISTPNCDKSKKVFDLSNKVKVWSDFLRPHLHHKTIYLMREICHQDNSSVAKEEEVKIGWSFQEGIAAMKREDTNEEICDRIRLLSESSGNLQGFHLLCDGHDGMGGVGAMVAEHLADEYTSKELFSFISNPPHYKPQTLTEHASFLTNTIQCYTELSKHSSVLLPLNLRSNWSDPSSEVVRWPFLSYRAINPYESSSIFASFMDTITVPWRTKTNPISMSYVSNMLTPVQRKIIGGALAFPIGLEENSSLNDWFSANEDREIYNKIGLNPVGGGYNLNAPKIAEVYAVRGINSNMLERINFPKKRMKFANAWQLFEHYLTKTDNSNQRRVQRFVSGVRDSLNTTAPFPQIFSKEVNCDGLIKSSNENIRSLVEMVPSAANIYQGESIGHNLRKILEVGRKINIVKLPEVFNGLMEKEIWDSSLEEFLQLTQAYEDKKFISNEESDSD</sequence>
<dbReference type="AlphaFoldDB" id="A0A5N5SQB5"/>
<dbReference type="PANTHER" id="PTHR13391">
    <property type="entry name" value="MITOCHONDRIAL DISTRIBUTION REGULATOR MISATO"/>
    <property type="match status" value="1"/>
</dbReference>
<dbReference type="Pfam" id="PF14881">
    <property type="entry name" value="Tubulin_3"/>
    <property type="match status" value="1"/>
</dbReference>
<organism evidence="6 7">
    <name type="scientific">Armadillidium nasatum</name>
    <dbReference type="NCBI Taxonomy" id="96803"/>
    <lineage>
        <taxon>Eukaryota</taxon>
        <taxon>Metazoa</taxon>
        <taxon>Ecdysozoa</taxon>
        <taxon>Arthropoda</taxon>
        <taxon>Crustacea</taxon>
        <taxon>Multicrustacea</taxon>
        <taxon>Malacostraca</taxon>
        <taxon>Eumalacostraca</taxon>
        <taxon>Peracarida</taxon>
        <taxon>Isopoda</taxon>
        <taxon>Oniscidea</taxon>
        <taxon>Crinocheta</taxon>
        <taxon>Armadillidiidae</taxon>
        <taxon>Armadillidium</taxon>
    </lineage>
</organism>
<dbReference type="PANTHER" id="PTHR13391:SF0">
    <property type="entry name" value="PROTEIN MISATO HOMOLOG 1"/>
    <property type="match status" value="1"/>
</dbReference>
<evidence type="ECO:0000259" key="4">
    <source>
        <dbReference type="Pfam" id="PF10644"/>
    </source>
</evidence>
<comment type="subcellular location">
    <subcellularLocation>
        <location evidence="1">Mitochondrion</location>
    </subcellularLocation>
</comment>
<evidence type="ECO:0000256" key="2">
    <source>
        <dbReference type="ARBA" id="ARBA00008507"/>
    </source>
</evidence>
<feature type="domain" description="Misato Segment II tubulin-like" evidence="4">
    <location>
        <begin position="6"/>
        <end position="119"/>
    </location>
</feature>
<keyword evidence="3" id="KW-0496">Mitochondrion</keyword>
<dbReference type="SUPFAM" id="SSF52490">
    <property type="entry name" value="Tubulin nucleotide-binding domain-like"/>
    <property type="match status" value="1"/>
</dbReference>
<dbReference type="Gene3D" id="3.40.50.1440">
    <property type="entry name" value="Tubulin/FtsZ, GTPase domain"/>
    <property type="match status" value="1"/>
</dbReference>
<accession>A0A5N5SQB5</accession>
<gene>
    <name evidence="6" type="primary">MSTO1</name>
    <name evidence="6" type="ORF">Anas_10584</name>
</gene>
<reference evidence="6 7" key="1">
    <citation type="journal article" date="2019" name="PLoS Biol.">
        <title>Sex chromosomes control vertical transmission of feminizing Wolbachia symbionts in an isopod.</title>
        <authorList>
            <person name="Becking T."/>
            <person name="Chebbi M.A."/>
            <person name="Giraud I."/>
            <person name="Moumen B."/>
            <person name="Laverre T."/>
            <person name="Caubet Y."/>
            <person name="Peccoud J."/>
            <person name="Gilbert C."/>
            <person name="Cordaux R."/>
        </authorList>
    </citation>
    <scope>NUCLEOTIDE SEQUENCE [LARGE SCALE GENOMIC DNA]</scope>
    <source>
        <strain evidence="6">ANa2</strain>
        <tissue evidence="6">Whole body excluding digestive tract and cuticle</tissue>
    </source>
</reference>
<keyword evidence="7" id="KW-1185">Reference proteome</keyword>
<evidence type="ECO:0000256" key="3">
    <source>
        <dbReference type="ARBA" id="ARBA00023128"/>
    </source>
</evidence>
<dbReference type="InterPro" id="IPR019605">
    <property type="entry name" value="Misato_II_tubulin-like"/>
</dbReference>
<feature type="domain" description="DML1/Misato tubulin" evidence="5">
    <location>
        <begin position="156"/>
        <end position="351"/>
    </location>
</feature>
<dbReference type="GO" id="GO:0005739">
    <property type="term" value="C:mitochondrion"/>
    <property type="evidence" value="ECO:0007669"/>
    <property type="project" value="UniProtKB-SubCell"/>
</dbReference>
<evidence type="ECO:0000256" key="1">
    <source>
        <dbReference type="ARBA" id="ARBA00004173"/>
    </source>
</evidence>
<dbReference type="InterPro" id="IPR036525">
    <property type="entry name" value="Tubulin/FtsZ_GTPase_sf"/>
</dbReference>
<dbReference type="GO" id="GO:0007005">
    <property type="term" value="P:mitochondrion organization"/>
    <property type="evidence" value="ECO:0007669"/>
    <property type="project" value="InterPro"/>
</dbReference>
<evidence type="ECO:0000313" key="7">
    <source>
        <dbReference type="Proteomes" id="UP000326759"/>
    </source>
</evidence>
<dbReference type="Proteomes" id="UP000326759">
    <property type="component" value="Unassembled WGS sequence"/>
</dbReference>
<comment type="caution">
    <text evidence="6">The sequence shown here is derived from an EMBL/GenBank/DDBJ whole genome shotgun (WGS) entry which is preliminary data.</text>
</comment>